<feature type="chain" id="PRO_5002511452" description="Secreted protein" evidence="2">
    <location>
        <begin position="26"/>
        <end position="195"/>
    </location>
</feature>
<dbReference type="EMBL" id="CP011125">
    <property type="protein sequence ID" value="AKF11358.1"/>
    <property type="molecule type" value="Genomic_DNA"/>
</dbReference>
<organism evidence="3 4">
    <name type="scientific">Sandaracinus amylolyticus</name>
    <dbReference type="NCBI Taxonomy" id="927083"/>
    <lineage>
        <taxon>Bacteria</taxon>
        <taxon>Pseudomonadati</taxon>
        <taxon>Myxococcota</taxon>
        <taxon>Polyangia</taxon>
        <taxon>Polyangiales</taxon>
        <taxon>Sandaracinaceae</taxon>
        <taxon>Sandaracinus</taxon>
    </lineage>
</organism>
<evidence type="ECO:0000256" key="2">
    <source>
        <dbReference type="SAM" id="SignalP"/>
    </source>
</evidence>
<evidence type="ECO:0000256" key="1">
    <source>
        <dbReference type="SAM" id="MobiDB-lite"/>
    </source>
</evidence>
<proteinExistence type="predicted"/>
<name>A0A0F6WAA6_9BACT</name>
<feature type="region of interest" description="Disordered" evidence="1">
    <location>
        <begin position="21"/>
        <end position="46"/>
    </location>
</feature>
<evidence type="ECO:0000313" key="3">
    <source>
        <dbReference type="EMBL" id="AKF11358.1"/>
    </source>
</evidence>
<dbReference type="STRING" id="927083.DB32_008507"/>
<gene>
    <name evidence="3" type="ORF">DB32_008507</name>
</gene>
<keyword evidence="2" id="KW-0732">Signal</keyword>
<feature type="compositionally biased region" description="Low complexity" evidence="1">
    <location>
        <begin position="21"/>
        <end position="36"/>
    </location>
</feature>
<accession>A0A0F6WAA6</accession>
<sequence length="195" mass="20461">MRAMSRLARCALVALVMVGCGPSASSSSSPDTSAGGEETAGPESCETLRAQEAETRAAVESCRASTPLPEWALRDDFEWLEEAIGARLDAARRGEEVSTGVVQMQEIAEHVWALLDEVPEAQRDAALLGRVEDGAEALMHPHTAEGRQEALAQVAGALGALRERLEPAPPADACEGPAREAAAAWMAVQAACGEE</sequence>
<reference evidence="3 4" key="1">
    <citation type="submission" date="2015-03" db="EMBL/GenBank/DDBJ databases">
        <title>Genome assembly of Sandaracinus amylolyticus DSM 53668.</title>
        <authorList>
            <person name="Sharma G."/>
            <person name="Subramanian S."/>
        </authorList>
    </citation>
    <scope>NUCLEOTIDE SEQUENCE [LARGE SCALE GENOMIC DNA]</scope>
    <source>
        <strain evidence="3 4">DSM 53668</strain>
    </source>
</reference>
<dbReference type="AlphaFoldDB" id="A0A0F6WAA6"/>
<evidence type="ECO:0000313" key="4">
    <source>
        <dbReference type="Proteomes" id="UP000034883"/>
    </source>
</evidence>
<keyword evidence="4" id="KW-1185">Reference proteome</keyword>
<dbReference type="KEGG" id="samy:DB32_008507"/>
<protein>
    <recommendedName>
        <fullName evidence="5">Secreted protein</fullName>
    </recommendedName>
</protein>
<evidence type="ECO:0008006" key="5">
    <source>
        <dbReference type="Google" id="ProtNLM"/>
    </source>
</evidence>
<dbReference type="PROSITE" id="PS51257">
    <property type="entry name" value="PROKAR_LIPOPROTEIN"/>
    <property type="match status" value="1"/>
</dbReference>
<feature type="signal peptide" evidence="2">
    <location>
        <begin position="1"/>
        <end position="25"/>
    </location>
</feature>
<dbReference type="Proteomes" id="UP000034883">
    <property type="component" value="Chromosome"/>
</dbReference>